<name>A0A7C2K1Y7_9PLAN</name>
<gene>
    <name evidence="1" type="ORF">ENQ76_15365</name>
</gene>
<comment type="caution">
    <text evidence="1">The sequence shown here is derived from an EMBL/GenBank/DDBJ whole genome shotgun (WGS) entry which is preliminary data.</text>
</comment>
<proteinExistence type="predicted"/>
<dbReference type="AlphaFoldDB" id="A0A7C2K1Y7"/>
<dbReference type="SUPFAM" id="SSF53187">
    <property type="entry name" value="Zn-dependent exopeptidases"/>
    <property type="match status" value="1"/>
</dbReference>
<reference evidence="1" key="1">
    <citation type="journal article" date="2020" name="mSystems">
        <title>Genome- and Community-Level Interaction Insights into Carbon Utilization and Element Cycling Functions of Hydrothermarchaeota in Hydrothermal Sediment.</title>
        <authorList>
            <person name="Zhou Z."/>
            <person name="Liu Y."/>
            <person name="Xu W."/>
            <person name="Pan J."/>
            <person name="Luo Z.H."/>
            <person name="Li M."/>
        </authorList>
    </citation>
    <scope>NUCLEOTIDE SEQUENCE [LARGE SCALE GENOMIC DNA]</scope>
    <source>
        <strain evidence="1">SpSt-339</strain>
    </source>
</reference>
<dbReference type="CDD" id="cd06233">
    <property type="entry name" value="M14-like"/>
    <property type="match status" value="1"/>
</dbReference>
<dbReference type="Pfam" id="PF10994">
    <property type="entry name" value="DUF2817"/>
    <property type="match status" value="1"/>
</dbReference>
<protein>
    <submittedName>
        <fullName evidence="1">DUF2817 domain-containing protein</fullName>
    </submittedName>
</protein>
<organism evidence="1">
    <name type="scientific">Schlesneria paludicola</name>
    <dbReference type="NCBI Taxonomy" id="360056"/>
    <lineage>
        <taxon>Bacteria</taxon>
        <taxon>Pseudomonadati</taxon>
        <taxon>Planctomycetota</taxon>
        <taxon>Planctomycetia</taxon>
        <taxon>Planctomycetales</taxon>
        <taxon>Planctomycetaceae</taxon>
        <taxon>Schlesneria</taxon>
    </lineage>
</organism>
<sequence length="360" mass="40108">MTLSAAFSPDYFTARHRFREVVDRLGWTRETHPIEARGPQGEELTIDVALSSAGDPAQTLLLSSGLHGIEGLFGSAVQLAALERWAATSPPPVRCVLLHGLNPFGFAWHRRFDENNVDPNRNFLLPGEPYAGAPKGYARLDSLLNPRRPPSRWEPFRLMALAMIARQGLPALKQAVAAGQYDFPKGLFFGGTGPSAMHRLLDEHLPRWLAGSGRVVHLDFHTGLGRWATWMLLIDHPLSDRHRAWLTDWFGADRFEDGSSRGIAYDARGGLGRWCVSRQLAADYVYACAEFGTYGPIQVLGGLRTENQAQHWSNPAAASTIRAKQRLQELFCPQAESWRTYAVEQSLDLITRALRGMRQA</sequence>
<dbReference type="InterPro" id="IPR021259">
    <property type="entry name" value="DUF2817"/>
</dbReference>
<evidence type="ECO:0000313" key="1">
    <source>
        <dbReference type="EMBL" id="HEN16839.1"/>
    </source>
</evidence>
<accession>A0A7C2K1Y7</accession>
<dbReference type="EMBL" id="DSOK01000422">
    <property type="protein sequence ID" value="HEN16839.1"/>
    <property type="molecule type" value="Genomic_DNA"/>
</dbReference>
<dbReference type="Gene3D" id="3.40.630.10">
    <property type="entry name" value="Zn peptidases"/>
    <property type="match status" value="1"/>
</dbReference>